<dbReference type="SUPFAM" id="SSF46689">
    <property type="entry name" value="Homeodomain-like"/>
    <property type="match status" value="1"/>
</dbReference>
<dbReference type="Gene3D" id="1.10.10.60">
    <property type="entry name" value="Homeodomain-like"/>
    <property type="match status" value="1"/>
</dbReference>
<feature type="non-terminal residue" evidence="2">
    <location>
        <position position="1"/>
    </location>
</feature>
<dbReference type="SMART" id="SM00717">
    <property type="entry name" value="SANT"/>
    <property type="match status" value="1"/>
</dbReference>
<name>A0ABQ6N8W3_9STRA</name>
<dbReference type="CDD" id="cd00167">
    <property type="entry name" value="SANT"/>
    <property type="match status" value="1"/>
</dbReference>
<dbReference type="PROSITE" id="PS51293">
    <property type="entry name" value="SANT"/>
    <property type="match status" value="1"/>
</dbReference>
<protein>
    <recommendedName>
        <fullName evidence="1">SANT domain-containing protein</fullName>
    </recommendedName>
</protein>
<dbReference type="EMBL" id="BRYB01006958">
    <property type="protein sequence ID" value="GMI50948.1"/>
    <property type="molecule type" value="Genomic_DNA"/>
</dbReference>
<dbReference type="Proteomes" id="UP001165060">
    <property type="component" value="Unassembled WGS sequence"/>
</dbReference>
<evidence type="ECO:0000313" key="3">
    <source>
        <dbReference type="Proteomes" id="UP001165060"/>
    </source>
</evidence>
<keyword evidence="3" id="KW-1185">Reference proteome</keyword>
<evidence type="ECO:0000313" key="2">
    <source>
        <dbReference type="EMBL" id="GMI50948.1"/>
    </source>
</evidence>
<organism evidence="2 3">
    <name type="scientific">Tetraparma gracilis</name>
    <dbReference type="NCBI Taxonomy" id="2962635"/>
    <lineage>
        <taxon>Eukaryota</taxon>
        <taxon>Sar</taxon>
        <taxon>Stramenopiles</taxon>
        <taxon>Ochrophyta</taxon>
        <taxon>Bolidophyceae</taxon>
        <taxon>Parmales</taxon>
        <taxon>Triparmaceae</taxon>
        <taxon>Tetraparma</taxon>
    </lineage>
</organism>
<comment type="caution">
    <text evidence="2">The sequence shown here is derived from an EMBL/GenBank/DDBJ whole genome shotgun (WGS) entry which is preliminary data.</text>
</comment>
<dbReference type="InterPro" id="IPR001005">
    <property type="entry name" value="SANT/Myb"/>
</dbReference>
<dbReference type="InterPro" id="IPR009057">
    <property type="entry name" value="Homeodomain-like_sf"/>
</dbReference>
<feature type="domain" description="SANT" evidence="1">
    <location>
        <begin position="63"/>
        <end position="114"/>
    </location>
</feature>
<gene>
    <name evidence="2" type="ORF">TeGR_g3900</name>
</gene>
<proteinExistence type="predicted"/>
<dbReference type="InterPro" id="IPR017884">
    <property type="entry name" value="SANT_dom"/>
</dbReference>
<evidence type="ECO:0000259" key="1">
    <source>
        <dbReference type="PROSITE" id="PS51293"/>
    </source>
</evidence>
<reference evidence="2 3" key="1">
    <citation type="journal article" date="2023" name="Commun. Biol.">
        <title>Genome analysis of Parmales, the sister group of diatoms, reveals the evolutionary specialization of diatoms from phago-mixotrophs to photoautotrophs.</title>
        <authorList>
            <person name="Ban H."/>
            <person name="Sato S."/>
            <person name="Yoshikawa S."/>
            <person name="Yamada K."/>
            <person name="Nakamura Y."/>
            <person name="Ichinomiya M."/>
            <person name="Sato N."/>
            <person name="Blanc-Mathieu R."/>
            <person name="Endo H."/>
            <person name="Kuwata A."/>
            <person name="Ogata H."/>
        </authorList>
    </citation>
    <scope>NUCLEOTIDE SEQUENCE [LARGE SCALE GENOMIC DNA]</scope>
</reference>
<sequence length="207" mass="23474">LGEWVTSESLFDLIPNMDIVKRMEGGETALFDTQAHPELLTYMEFLLNVRKHAKGRAQAMERQATDKWTAIENMNFDAALEIHGEDFEVIASCVKTRDVEQCRAKIAAAKNKEKRDAYNAYHNLTKAKLLSLKDKLGLQYSESEGVRGTNEKEWCYTLNNGKGGLVLKSAFLNARDIDGKAIADKLAGRQHTWVHGRGSKRGYYHFY</sequence>
<accession>A0ABQ6N8W3</accession>